<dbReference type="RefSeq" id="WP_404815165.1">
    <property type="nucleotide sequence ID" value="NZ_JADCKB010000025.1"/>
</dbReference>
<gene>
    <name evidence="2" type="ORF">INF28_10445</name>
</gene>
<dbReference type="GO" id="GO:0004553">
    <property type="term" value="F:hydrolase activity, hydrolyzing O-glycosyl compounds"/>
    <property type="evidence" value="ECO:0007669"/>
    <property type="project" value="TreeGrafter"/>
</dbReference>
<dbReference type="InterPro" id="IPR048395">
    <property type="entry name" value="Glyco_hydro_31_C"/>
</dbReference>
<proteinExistence type="predicted"/>
<dbReference type="Pfam" id="PF21365">
    <property type="entry name" value="Glyco_hydro_31_3rd"/>
    <property type="match status" value="1"/>
</dbReference>
<evidence type="ECO:0000313" key="2">
    <source>
        <dbReference type="EMBL" id="MBE5040878.1"/>
    </source>
</evidence>
<dbReference type="Proteomes" id="UP000806542">
    <property type="component" value="Unassembled WGS sequence"/>
</dbReference>
<dbReference type="Gene3D" id="2.60.40.1180">
    <property type="entry name" value="Golgi alpha-mannosidase II"/>
    <property type="match status" value="1"/>
</dbReference>
<evidence type="ECO:0000313" key="3">
    <source>
        <dbReference type="Proteomes" id="UP000806542"/>
    </source>
</evidence>
<sequence length="96" mass="11517">MAYLYSIFVCYNKTGKPPFRALVCDYTNDTVTYDIDDEYMLGDALLIAPIYDRRVYFPESRWYDFWTHKVYESGWYDIKSDKITVFIKENVILPIL</sequence>
<organism evidence="2 3">
    <name type="scientific">Ructibacterium gallinarum</name>
    <dbReference type="NCBI Taxonomy" id="2779355"/>
    <lineage>
        <taxon>Bacteria</taxon>
        <taxon>Bacillati</taxon>
        <taxon>Bacillota</taxon>
        <taxon>Clostridia</taxon>
        <taxon>Eubacteriales</taxon>
        <taxon>Oscillospiraceae</taxon>
        <taxon>Ructibacterium</taxon>
    </lineage>
</organism>
<dbReference type="InterPro" id="IPR013780">
    <property type="entry name" value="Glyco_hydro_b"/>
</dbReference>
<dbReference type="EMBL" id="JADCKB010000025">
    <property type="protein sequence ID" value="MBE5040878.1"/>
    <property type="molecule type" value="Genomic_DNA"/>
</dbReference>
<name>A0A9D5LZE9_9FIRM</name>
<keyword evidence="3" id="KW-1185">Reference proteome</keyword>
<dbReference type="AlphaFoldDB" id="A0A9D5LZE9"/>
<reference evidence="2" key="1">
    <citation type="submission" date="2020-10" db="EMBL/GenBank/DDBJ databases">
        <title>ChiBAC.</title>
        <authorList>
            <person name="Zenner C."/>
            <person name="Hitch T.C.A."/>
            <person name="Clavel T."/>
        </authorList>
    </citation>
    <scope>NUCLEOTIDE SEQUENCE</scope>
    <source>
        <strain evidence="2">DSM 107454</strain>
    </source>
</reference>
<dbReference type="SUPFAM" id="SSF51011">
    <property type="entry name" value="Glycosyl hydrolase domain"/>
    <property type="match status" value="1"/>
</dbReference>
<accession>A0A9D5LZE9</accession>
<feature type="domain" description="Glycosyl hydrolase family 31 C-terminal" evidence="1">
    <location>
        <begin position="15"/>
        <end position="93"/>
    </location>
</feature>
<comment type="caution">
    <text evidence="2">The sequence shown here is derived from an EMBL/GenBank/DDBJ whole genome shotgun (WGS) entry which is preliminary data.</text>
</comment>
<protein>
    <recommendedName>
        <fullName evidence="1">Glycosyl hydrolase family 31 C-terminal domain-containing protein</fullName>
    </recommendedName>
</protein>
<evidence type="ECO:0000259" key="1">
    <source>
        <dbReference type="Pfam" id="PF21365"/>
    </source>
</evidence>
<dbReference type="PANTHER" id="PTHR22762">
    <property type="entry name" value="ALPHA-GLUCOSIDASE"/>
    <property type="match status" value="1"/>
</dbReference>
<dbReference type="PANTHER" id="PTHR22762:SF144">
    <property type="entry name" value="ALPHA-XYLOSIDASE"/>
    <property type="match status" value="1"/>
</dbReference>